<proteinExistence type="predicted"/>
<protein>
    <submittedName>
        <fullName evidence="1">Uncharacterized protein</fullName>
    </submittedName>
</protein>
<accession>A0A5B7F2I0</accession>
<dbReference type="Proteomes" id="UP000324222">
    <property type="component" value="Unassembled WGS sequence"/>
</dbReference>
<gene>
    <name evidence="1" type="ORF">E2C01_032330</name>
</gene>
<reference evidence="1 2" key="1">
    <citation type="submission" date="2019-05" db="EMBL/GenBank/DDBJ databases">
        <title>Another draft genome of Portunus trituberculatus and its Hox gene families provides insights of decapod evolution.</title>
        <authorList>
            <person name="Jeong J.-H."/>
            <person name="Song I."/>
            <person name="Kim S."/>
            <person name="Choi T."/>
            <person name="Kim D."/>
            <person name="Ryu S."/>
            <person name="Kim W."/>
        </authorList>
    </citation>
    <scope>NUCLEOTIDE SEQUENCE [LARGE SCALE GENOMIC DNA]</scope>
    <source>
        <tissue evidence="1">Muscle</tissue>
    </source>
</reference>
<name>A0A5B7F2I0_PORTR</name>
<evidence type="ECO:0000313" key="2">
    <source>
        <dbReference type="Proteomes" id="UP000324222"/>
    </source>
</evidence>
<dbReference type="EMBL" id="VSRR010004179">
    <property type="protein sequence ID" value="MPC38814.1"/>
    <property type="molecule type" value="Genomic_DNA"/>
</dbReference>
<comment type="caution">
    <text evidence="1">The sequence shown here is derived from an EMBL/GenBank/DDBJ whole genome shotgun (WGS) entry which is preliminary data.</text>
</comment>
<evidence type="ECO:0000313" key="1">
    <source>
        <dbReference type="EMBL" id="MPC38814.1"/>
    </source>
</evidence>
<sequence>MLGLCFPLFPTPSSIFISYSSLSPSCLPLLCDNSGEERNLSKLPLRHRRKLNASVVSVPSSSSSSSSSSCLLAYETECLVFH</sequence>
<keyword evidence="2" id="KW-1185">Reference proteome</keyword>
<organism evidence="1 2">
    <name type="scientific">Portunus trituberculatus</name>
    <name type="common">Swimming crab</name>
    <name type="synonym">Neptunus trituberculatus</name>
    <dbReference type="NCBI Taxonomy" id="210409"/>
    <lineage>
        <taxon>Eukaryota</taxon>
        <taxon>Metazoa</taxon>
        <taxon>Ecdysozoa</taxon>
        <taxon>Arthropoda</taxon>
        <taxon>Crustacea</taxon>
        <taxon>Multicrustacea</taxon>
        <taxon>Malacostraca</taxon>
        <taxon>Eumalacostraca</taxon>
        <taxon>Eucarida</taxon>
        <taxon>Decapoda</taxon>
        <taxon>Pleocyemata</taxon>
        <taxon>Brachyura</taxon>
        <taxon>Eubrachyura</taxon>
        <taxon>Portunoidea</taxon>
        <taxon>Portunidae</taxon>
        <taxon>Portuninae</taxon>
        <taxon>Portunus</taxon>
    </lineage>
</organism>
<dbReference type="AlphaFoldDB" id="A0A5B7F2I0"/>